<sequence length="142" mass="16276">MPTNRILFTIKYFCFLMLFNLPILLSAQVSTSLNQSFKTDAAQSISIQVNSPNLKIVYIKGRRVLVETTVSVSIENSTLLHFMTQKGRYDLIQELDENTKCLNIIPKNKQNLILVKGEKLKENISYTIYIPEEMAFIDLANK</sequence>
<evidence type="ECO:0000256" key="1">
    <source>
        <dbReference type="SAM" id="Phobius"/>
    </source>
</evidence>
<reference evidence="2" key="1">
    <citation type="submission" date="2020-01" db="EMBL/GenBank/DDBJ databases">
        <authorList>
            <person name="Meier V. D."/>
            <person name="Meier V D."/>
        </authorList>
    </citation>
    <scope>NUCLEOTIDE SEQUENCE</scope>
    <source>
        <strain evidence="2">HLG_WM_MAG_10</strain>
    </source>
</reference>
<organism evidence="2">
    <name type="scientific">uncultured Aureispira sp</name>
    <dbReference type="NCBI Taxonomy" id="1331704"/>
    <lineage>
        <taxon>Bacteria</taxon>
        <taxon>Pseudomonadati</taxon>
        <taxon>Bacteroidota</taxon>
        <taxon>Saprospiria</taxon>
        <taxon>Saprospirales</taxon>
        <taxon>Saprospiraceae</taxon>
        <taxon>Aureispira</taxon>
        <taxon>environmental samples</taxon>
    </lineage>
</organism>
<evidence type="ECO:0000313" key="2">
    <source>
        <dbReference type="EMBL" id="CAA6825982.1"/>
    </source>
</evidence>
<keyword evidence="1" id="KW-0472">Membrane</keyword>
<protein>
    <submittedName>
        <fullName evidence="2">Uncharacterized protein</fullName>
    </submittedName>
</protein>
<accession>A0A6S6TZA9</accession>
<gene>
    <name evidence="2" type="ORF">HELGO_WM20411</name>
</gene>
<dbReference type="EMBL" id="CACVAQ010000372">
    <property type="protein sequence ID" value="CAA6825982.1"/>
    <property type="molecule type" value="Genomic_DNA"/>
</dbReference>
<keyword evidence="1" id="KW-0812">Transmembrane</keyword>
<keyword evidence="1" id="KW-1133">Transmembrane helix</keyword>
<feature type="transmembrane region" description="Helical" evidence="1">
    <location>
        <begin position="6"/>
        <end position="25"/>
    </location>
</feature>
<name>A0A6S6TZA9_9BACT</name>
<proteinExistence type="predicted"/>
<dbReference type="AlphaFoldDB" id="A0A6S6TZA9"/>